<feature type="region of interest" description="Disordered" evidence="2">
    <location>
        <begin position="145"/>
        <end position="207"/>
    </location>
</feature>
<evidence type="ECO:0000256" key="1">
    <source>
        <dbReference type="ARBA" id="ARBA00022553"/>
    </source>
</evidence>
<evidence type="ECO:0000256" key="2">
    <source>
        <dbReference type="SAM" id="MobiDB-lite"/>
    </source>
</evidence>
<reference evidence="4" key="2">
    <citation type="journal article" date="2022" name="Sci. Rep.">
        <title>In silico prediction of the enzymes involved in the degradation of the herbicide molinate by Gulosibacter molinativorax ON4T.</title>
        <authorList>
            <person name="Lopes A.R."/>
            <person name="Bunin E."/>
            <person name="Viana A.T."/>
            <person name="Froufe H."/>
            <person name="Munoz-Merida A."/>
            <person name="Pinho D."/>
            <person name="Figueiredo J."/>
            <person name="Barroso C."/>
            <person name="Vaz-Moreira I."/>
            <person name="Bellanger X."/>
            <person name="Egas C."/>
            <person name="Nunes O.C."/>
        </authorList>
    </citation>
    <scope>NUCLEOTIDE SEQUENCE</scope>
    <source>
        <strain evidence="4">ON4</strain>
    </source>
</reference>
<gene>
    <name evidence="4" type="ORF">C7K25_07935</name>
</gene>
<dbReference type="RefSeq" id="WP_051267093.1">
    <property type="nucleotide sequence ID" value="NZ_CP028426.1"/>
</dbReference>
<feature type="compositionally biased region" description="Basic and acidic residues" evidence="2">
    <location>
        <begin position="1"/>
        <end position="26"/>
    </location>
</feature>
<comment type="caution">
    <text evidence="4">The sequence shown here is derived from an EMBL/GenBank/DDBJ whole genome shotgun (WGS) entry which is preliminary data.</text>
</comment>
<accession>A0ABT7C9H6</accession>
<keyword evidence="1" id="KW-0597">Phosphoprotein</keyword>
<protein>
    <recommendedName>
        <fullName evidence="3">FHA domain-containing protein</fullName>
    </recommendedName>
</protein>
<dbReference type="Proteomes" id="UP001170379">
    <property type="component" value="Unassembled WGS sequence"/>
</dbReference>
<dbReference type="Gene3D" id="2.60.200.20">
    <property type="match status" value="1"/>
</dbReference>
<dbReference type="InterPro" id="IPR000253">
    <property type="entry name" value="FHA_dom"/>
</dbReference>
<dbReference type="EMBL" id="PXVD01000011">
    <property type="protein sequence ID" value="MDJ1371296.1"/>
    <property type="molecule type" value="Genomic_DNA"/>
</dbReference>
<evidence type="ECO:0000313" key="5">
    <source>
        <dbReference type="Proteomes" id="UP001170379"/>
    </source>
</evidence>
<feature type="compositionally biased region" description="Basic and acidic residues" evidence="2">
    <location>
        <begin position="168"/>
        <end position="188"/>
    </location>
</feature>
<evidence type="ECO:0000313" key="4">
    <source>
        <dbReference type="EMBL" id="MDJ1371296.1"/>
    </source>
</evidence>
<evidence type="ECO:0000259" key="3">
    <source>
        <dbReference type="Pfam" id="PF00498"/>
    </source>
</evidence>
<organism evidence="4 5">
    <name type="scientific">Gulosibacter molinativorax</name>
    <dbReference type="NCBI Taxonomy" id="256821"/>
    <lineage>
        <taxon>Bacteria</taxon>
        <taxon>Bacillati</taxon>
        <taxon>Actinomycetota</taxon>
        <taxon>Actinomycetes</taxon>
        <taxon>Micrococcales</taxon>
        <taxon>Microbacteriaceae</taxon>
        <taxon>Gulosibacter</taxon>
    </lineage>
</organism>
<dbReference type="Pfam" id="PF00498">
    <property type="entry name" value="FHA"/>
    <property type="match status" value="1"/>
</dbReference>
<dbReference type="InterPro" id="IPR008984">
    <property type="entry name" value="SMAD_FHA_dom_sf"/>
</dbReference>
<proteinExistence type="predicted"/>
<dbReference type="CDD" id="cd00060">
    <property type="entry name" value="FHA"/>
    <property type="match status" value="1"/>
</dbReference>
<sequence>MTELHDGINRERHAGPTRSPHQDPPHYGEGQTTHSTYGAGDPRIVMTGIEDPLGSPEFHLTHEVTTIGSDPDNDIVLEGILPHHATISHTEMDDYVLDTLGDTETSTAGEESPTDDAPTGVLLRHGAEFRIHGYGFSFQRSEYADHGRPYGGREGGELSRQPQQDAPPDYRERHELAVNDGLHAKLDETLEAQAQRRRNEQPGPAAP</sequence>
<reference evidence="4" key="1">
    <citation type="submission" date="2018-03" db="EMBL/GenBank/DDBJ databases">
        <authorList>
            <person name="Nunes O.C."/>
            <person name="Lopes A.R."/>
            <person name="Froufe H."/>
            <person name="Munoz-Merida A."/>
            <person name="Barroso C."/>
            <person name="Egas C."/>
        </authorList>
    </citation>
    <scope>NUCLEOTIDE SEQUENCE</scope>
    <source>
        <strain evidence="4">ON4</strain>
    </source>
</reference>
<dbReference type="SUPFAM" id="SSF49879">
    <property type="entry name" value="SMAD/FHA domain"/>
    <property type="match status" value="1"/>
</dbReference>
<keyword evidence="5" id="KW-1185">Reference proteome</keyword>
<name>A0ABT7C9H6_9MICO</name>
<feature type="region of interest" description="Disordered" evidence="2">
    <location>
        <begin position="1"/>
        <end position="42"/>
    </location>
</feature>
<feature type="domain" description="FHA" evidence="3">
    <location>
        <begin position="65"/>
        <end position="131"/>
    </location>
</feature>